<dbReference type="RefSeq" id="WP_366194616.1">
    <property type="nucleotide sequence ID" value="NZ_JBFBVU010000035.1"/>
</dbReference>
<dbReference type="Proteomes" id="UP001553161">
    <property type="component" value="Unassembled WGS sequence"/>
</dbReference>
<sequence>MTGTQPPTRTLRTLAIVAIGFGLLTVISGTTTLLGGIDMGAVVSFVLWFNTVAGIAYVLAGIGLWQGRPWAPPLAVAIFLATLLVFAGFGLHVLRGGAFEMRTVLAMTFRTAVWGGIALAARRGSG</sequence>
<keyword evidence="1" id="KW-0472">Membrane</keyword>
<evidence type="ECO:0000256" key="1">
    <source>
        <dbReference type="SAM" id="Phobius"/>
    </source>
</evidence>
<evidence type="ECO:0000313" key="2">
    <source>
        <dbReference type="EMBL" id="MEV8468655.1"/>
    </source>
</evidence>
<feature type="transmembrane region" description="Helical" evidence="1">
    <location>
        <begin position="70"/>
        <end position="91"/>
    </location>
</feature>
<name>A0ABV3LAR6_9RHOB</name>
<evidence type="ECO:0000313" key="3">
    <source>
        <dbReference type="Proteomes" id="UP001553161"/>
    </source>
</evidence>
<keyword evidence="1" id="KW-0812">Transmembrane</keyword>
<feature type="transmembrane region" description="Helical" evidence="1">
    <location>
        <begin position="14"/>
        <end position="34"/>
    </location>
</feature>
<dbReference type="EMBL" id="JBFBVU010000035">
    <property type="protein sequence ID" value="MEV8468655.1"/>
    <property type="molecule type" value="Genomic_DNA"/>
</dbReference>
<keyword evidence="1" id="KW-1133">Transmembrane helix</keyword>
<reference evidence="2 3" key="1">
    <citation type="submission" date="2024-07" db="EMBL/GenBank/DDBJ databases">
        <authorList>
            <person name="Kang M."/>
        </authorList>
    </citation>
    <scope>NUCLEOTIDE SEQUENCE [LARGE SCALE GENOMIC DNA]</scope>
    <source>
        <strain evidence="2 3">DFM31</strain>
    </source>
</reference>
<feature type="transmembrane region" description="Helical" evidence="1">
    <location>
        <begin position="41"/>
        <end position="64"/>
    </location>
</feature>
<proteinExistence type="predicted"/>
<comment type="caution">
    <text evidence="2">The sequence shown here is derived from an EMBL/GenBank/DDBJ whole genome shotgun (WGS) entry which is preliminary data.</text>
</comment>
<accession>A0ABV3LAR6</accession>
<organism evidence="2 3">
    <name type="scientific">Meridianimarinicoccus marinus</name>
    <dbReference type="NCBI Taxonomy" id="3231483"/>
    <lineage>
        <taxon>Bacteria</taxon>
        <taxon>Pseudomonadati</taxon>
        <taxon>Pseudomonadota</taxon>
        <taxon>Alphaproteobacteria</taxon>
        <taxon>Rhodobacterales</taxon>
        <taxon>Paracoccaceae</taxon>
        <taxon>Meridianimarinicoccus</taxon>
    </lineage>
</organism>
<evidence type="ECO:0008006" key="4">
    <source>
        <dbReference type="Google" id="ProtNLM"/>
    </source>
</evidence>
<protein>
    <recommendedName>
        <fullName evidence="4">DUF4383 domain-containing protein</fullName>
    </recommendedName>
</protein>
<gene>
    <name evidence="2" type="ORF">AB0T83_17965</name>
</gene>
<keyword evidence="3" id="KW-1185">Reference proteome</keyword>